<dbReference type="PROSITE" id="PS50146">
    <property type="entry name" value="DAGK"/>
    <property type="match status" value="1"/>
</dbReference>
<dbReference type="RefSeq" id="XP_001798349.1">
    <property type="nucleotide sequence ID" value="XM_001798297.1"/>
</dbReference>
<feature type="region of interest" description="Disordered" evidence="1">
    <location>
        <begin position="1"/>
        <end position="21"/>
    </location>
</feature>
<sequence>MADTDAQDSKTTEKPKQFTVTIPSLDGSLEVVAHLQDDEENPAHPPKLINLSKTPPSAPTSSSTTKVPKTHIILSTGSGHRKAETFFQKVVSPILDLIHPGGVKACELHTTTSETSILELARDMFLPAARQGEAQRIILASGDGGVVDLVNGLSSVTAEAAPEIVLLPLGTANALYHSINAGRENDWGLKGLGFRKSKPLPTFTATFSPGSRLLVDEARKEEVLPQGNILHGAVVVSWGMHASLVADSDTSEFRKFGIDRFKMAAKEALYPDDGSLPHAYQGQVSVLTPSGDWENLPDGKHLYTLATLVSNLEAPFCISPDSRPLDGSMHLVYFGPTSGDEAMRIMGLAYQGGKHVHDEMVRYQAIEGLKIEFAEEEGKWRRVCVDGKIVRVDEGGWVEVRVRKDGGGVGVVVDE</sequence>
<dbReference type="PANTHER" id="PTHR12358">
    <property type="entry name" value="SPHINGOSINE KINASE"/>
    <property type="match status" value="1"/>
</dbReference>
<feature type="compositionally biased region" description="Basic and acidic residues" evidence="1">
    <location>
        <begin position="7"/>
        <end position="16"/>
    </location>
</feature>
<dbReference type="AlphaFoldDB" id="A0A7U2ETX9"/>
<dbReference type="VEuPathDB" id="FungiDB:JI435_080220"/>
<evidence type="ECO:0000256" key="1">
    <source>
        <dbReference type="SAM" id="MobiDB-lite"/>
    </source>
</evidence>
<dbReference type="PANTHER" id="PTHR12358:SF108">
    <property type="entry name" value="DAGKC DOMAIN-CONTAINING PROTEIN"/>
    <property type="match status" value="1"/>
</dbReference>
<proteinExistence type="predicted"/>
<name>A0A7U2ETX9_PHANO</name>
<dbReference type="KEGG" id="pno:SNOG_08022"/>
<dbReference type="Proteomes" id="UP000663193">
    <property type="component" value="Chromosome 2"/>
</dbReference>
<feature type="domain" description="DAGKc" evidence="2">
    <location>
        <begin position="65"/>
        <end position="185"/>
    </location>
</feature>
<dbReference type="Gene3D" id="3.40.50.10330">
    <property type="entry name" value="Probable inorganic polyphosphate/atp-NAD kinase, domain 1"/>
    <property type="match status" value="1"/>
</dbReference>
<dbReference type="InterPro" id="IPR017438">
    <property type="entry name" value="ATP-NAD_kinase_N"/>
</dbReference>
<dbReference type="Pfam" id="PF00781">
    <property type="entry name" value="DAGK_cat"/>
    <property type="match status" value="1"/>
</dbReference>
<feature type="compositionally biased region" description="Low complexity" evidence="1">
    <location>
        <begin position="52"/>
        <end position="67"/>
    </location>
</feature>
<reference evidence="4" key="1">
    <citation type="journal article" date="2021" name="BMC Genomics">
        <title>Chromosome-level genome assembly and manually-curated proteome of model necrotroph Parastagonospora nodorum Sn15 reveals a genome-wide trove of candidate effector homologs, and redundancy of virulence-related functions within an accessory chromosome.</title>
        <authorList>
            <person name="Bertazzoni S."/>
            <person name="Jones D.A.B."/>
            <person name="Phan H.T."/>
            <person name="Tan K.-C."/>
            <person name="Hane J.K."/>
        </authorList>
    </citation>
    <scope>NUCLEOTIDE SEQUENCE [LARGE SCALE GENOMIC DNA]</scope>
    <source>
        <strain evidence="4">SN15 / ATCC MYA-4574 / FGSC 10173)</strain>
    </source>
</reference>
<dbReference type="SUPFAM" id="SSF111331">
    <property type="entry name" value="NAD kinase/diacylglycerol kinase-like"/>
    <property type="match status" value="1"/>
</dbReference>
<keyword evidence="4" id="KW-1185">Reference proteome</keyword>
<organism evidence="3 4">
    <name type="scientific">Phaeosphaeria nodorum (strain SN15 / ATCC MYA-4574 / FGSC 10173)</name>
    <name type="common">Glume blotch fungus</name>
    <name type="synonym">Parastagonospora nodorum</name>
    <dbReference type="NCBI Taxonomy" id="321614"/>
    <lineage>
        <taxon>Eukaryota</taxon>
        <taxon>Fungi</taxon>
        <taxon>Dikarya</taxon>
        <taxon>Ascomycota</taxon>
        <taxon>Pezizomycotina</taxon>
        <taxon>Dothideomycetes</taxon>
        <taxon>Pleosporomycetidae</taxon>
        <taxon>Pleosporales</taxon>
        <taxon>Pleosporineae</taxon>
        <taxon>Phaeosphaeriaceae</taxon>
        <taxon>Parastagonospora</taxon>
    </lineage>
</organism>
<gene>
    <name evidence="3" type="ORF">JI435_080220</name>
</gene>
<evidence type="ECO:0000259" key="2">
    <source>
        <dbReference type="PROSITE" id="PS50146"/>
    </source>
</evidence>
<dbReference type="Gene3D" id="2.60.200.40">
    <property type="match status" value="1"/>
</dbReference>
<dbReference type="InterPro" id="IPR016064">
    <property type="entry name" value="NAD/diacylglycerol_kinase_sf"/>
</dbReference>
<dbReference type="OrthoDB" id="3853857at2759"/>
<feature type="region of interest" description="Disordered" evidence="1">
    <location>
        <begin position="35"/>
        <end position="68"/>
    </location>
</feature>
<dbReference type="InterPro" id="IPR050187">
    <property type="entry name" value="Lipid_Phosphate_FormReg"/>
</dbReference>
<dbReference type="InterPro" id="IPR001206">
    <property type="entry name" value="Diacylglycerol_kinase_cat_dom"/>
</dbReference>
<dbReference type="GO" id="GO:0016301">
    <property type="term" value="F:kinase activity"/>
    <property type="evidence" value="ECO:0007669"/>
    <property type="project" value="InterPro"/>
</dbReference>
<protein>
    <recommendedName>
        <fullName evidence="2">DAGKc domain-containing protein</fullName>
    </recommendedName>
</protein>
<evidence type="ECO:0000313" key="3">
    <source>
        <dbReference type="EMBL" id="QRC92934.1"/>
    </source>
</evidence>
<accession>A0A7U2ETX9</accession>
<dbReference type="EMBL" id="CP069024">
    <property type="protein sequence ID" value="QRC92934.1"/>
    <property type="molecule type" value="Genomic_DNA"/>
</dbReference>
<evidence type="ECO:0000313" key="4">
    <source>
        <dbReference type="Proteomes" id="UP000663193"/>
    </source>
</evidence>